<reference evidence="2 3" key="1">
    <citation type="journal article" date="2006" name="Nature">
        <title>Insights from the genome of the biotrophic fungal plant pathogen Ustilago maydis.</title>
        <authorList>
            <person name="Kamper J."/>
            <person name="Kahmann R."/>
            <person name="Bolker M."/>
            <person name="Ma L.J."/>
            <person name="Brefort T."/>
            <person name="Saville B.J."/>
            <person name="Banuett F."/>
            <person name="Kronstad J.W."/>
            <person name="Gold S.E."/>
            <person name="Muller O."/>
            <person name="Perlin M.H."/>
            <person name="Wosten H.A."/>
            <person name="de Vries R."/>
            <person name="Ruiz-Herrera J."/>
            <person name="Reynaga-Pena C.G."/>
            <person name="Snetselaar K."/>
            <person name="McCann M."/>
            <person name="Perez-Martin J."/>
            <person name="Feldbrugge M."/>
            <person name="Basse C.W."/>
            <person name="Steinberg G."/>
            <person name="Ibeas J.I."/>
            <person name="Holloman W."/>
            <person name="Guzman P."/>
            <person name="Farman M."/>
            <person name="Stajich J.E."/>
            <person name="Sentandreu R."/>
            <person name="Gonzalez-Prieto J.M."/>
            <person name="Kennell J.C."/>
            <person name="Molina L."/>
            <person name="Schirawski J."/>
            <person name="Mendoza-Mendoza A."/>
            <person name="Greilinger D."/>
            <person name="Munch K."/>
            <person name="Rossel N."/>
            <person name="Scherer M."/>
            <person name="Vranes M."/>
            <person name="Ladendorf O."/>
            <person name="Vincon V."/>
            <person name="Fuchs U."/>
            <person name="Sandrock B."/>
            <person name="Meng S."/>
            <person name="Ho E.C."/>
            <person name="Cahill M.J."/>
            <person name="Boyce K.J."/>
            <person name="Klose J."/>
            <person name="Klosterman S.J."/>
            <person name="Deelstra H.J."/>
            <person name="Ortiz-Castellanos L."/>
            <person name="Li W."/>
            <person name="Sanchez-Alonso P."/>
            <person name="Schreier P.H."/>
            <person name="Hauser-Hahn I."/>
            <person name="Vaupel M."/>
            <person name="Koopmann E."/>
            <person name="Friedrich G."/>
            <person name="Voss H."/>
            <person name="Schluter T."/>
            <person name="Margolis J."/>
            <person name="Platt D."/>
            <person name="Swimmer C."/>
            <person name="Gnirke A."/>
            <person name="Chen F."/>
            <person name="Vysotskaia V."/>
            <person name="Mannhaupt G."/>
            <person name="Guldener U."/>
            <person name="Munsterkotter M."/>
            <person name="Haase D."/>
            <person name="Oesterheld M."/>
            <person name="Mewes H.W."/>
            <person name="Mauceli E.W."/>
            <person name="DeCaprio D."/>
            <person name="Wade C.M."/>
            <person name="Butler J."/>
            <person name="Young S."/>
            <person name="Jaffe D.B."/>
            <person name="Calvo S."/>
            <person name="Nusbaum C."/>
            <person name="Galagan J."/>
            <person name="Birren B.W."/>
        </authorList>
    </citation>
    <scope>NUCLEOTIDE SEQUENCE [LARGE SCALE GENOMIC DNA]</scope>
    <source>
        <strain evidence="3">DSM 14603 / FGSC 9021 / UM521</strain>
    </source>
</reference>
<dbReference type="InterPro" id="IPR004963">
    <property type="entry name" value="PAE/NOTUM"/>
</dbReference>
<organism evidence="2 3">
    <name type="scientific">Mycosarcoma maydis</name>
    <name type="common">Corn smut fungus</name>
    <name type="synonym">Ustilago maydis</name>
    <dbReference type="NCBI Taxonomy" id="5270"/>
    <lineage>
        <taxon>Eukaryota</taxon>
        <taxon>Fungi</taxon>
        <taxon>Dikarya</taxon>
        <taxon>Basidiomycota</taxon>
        <taxon>Ustilaginomycotina</taxon>
        <taxon>Ustilaginomycetes</taxon>
        <taxon>Ustilaginales</taxon>
        <taxon>Ustilaginaceae</taxon>
        <taxon>Mycosarcoma</taxon>
    </lineage>
</organism>
<evidence type="ECO:0000256" key="1">
    <source>
        <dbReference type="SAM" id="SignalP"/>
    </source>
</evidence>
<dbReference type="PANTHER" id="PTHR21562:SF83">
    <property type="entry name" value="PECTIN ACETYLESTERASE 4"/>
    <property type="match status" value="1"/>
</dbReference>
<dbReference type="GO" id="GO:0016787">
    <property type="term" value="F:hydrolase activity"/>
    <property type="evidence" value="ECO:0007669"/>
    <property type="project" value="InterPro"/>
</dbReference>
<dbReference type="EMBL" id="CM003148">
    <property type="protein sequence ID" value="KIS68499.1"/>
    <property type="molecule type" value="Genomic_DNA"/>
</dbReference>
<protein>
    <recommendedName>
        <fullName evidence="4">Pectinacetylesterase</fullName>
    </recommendedName>
</protein>
<proteinExistence type="predicted"/>
<dbReference type="KEGG" id="uma:UMAG_03585"/>
<dbReference type="VEuPathDB" id="FungiDB:UMAG_03585"/>
<gene>
    <name evidence="2" type="ORF">UMAG_03585</name>
</gene>
<dbReference type="Proteomes" id="UP000000561">
    <property type="component" value="Chromosome 9"/>
</dbReference>
<name>A0A0D1DW89_MYCMD</name>
<keyword evidence="3" id="KW-1185">Reference proteome</keyword>
<feature type="chain" id="PRO_5002229415" description="Pectinacetylesterase" evidence="1">
    <location>
        <begin position="22"/>
        <end position="351"/>
    </location>
</feature>
<evidence type="ECO:0000313" key="3">
    <source>
        <dbReference type="Proteomes" id="UP000000561"/>
    </source>
</evidence>
<dbReference type="AlphaFoldDB" id="A0A0D1DW89"/>
<dbReference type="GeneID" id="23564002"/>
<dbReference type="InParanoid" id="A0A0D1DW89"/>
<dbReference type="OMA" id="ENGRWAY"/>
<dbReference type="eggNOG" id="ENOG502RSBZ">
    <property type="taxonomic scope" value="Eukaryota"/>
</dbReference>
<keyword evidence="1" id="KW-0732">Signal</keyword>
<dbReference type="RefSeq" id="XP_011390015.1">
    <property type="nucleotide sequence ID" value="XM_011391713.1"/>
</dbReference>
<dbReference type="ESTHER" id="ustma-q4p8h8">
    <property type="family name" value="Pectinacetylesterase-Notum"/>
</dbReference>
<evidence type="ECO:0000313" key="2">
    <source>
        <dbReference type="EMBL" id="KIS68499.1"/>
    </source>
</evidence>
<accession>A0A0D1DW89</accession>
<feature type="signal peptide" evidence="1">
    <location>
        <begin position="1"/>
        <end position="21"/>
    </location>
</feature>
<dbReference type="OrthoDB" id="2015280at2759"/>
<sequence>MRVTFTATALTLLATAALSAASPLKERQSFVPSEFDTWVWRDVSANVCADGSSTGAAYNARADYNAKDLLIWFDSGGACWDAYTCFYNPTAYNLNGYTNYTFQTYARPGLESQFLVTSRDPARNNPWANAHMIFVPYCTGDVHGGNNVVTYGGAPAPIHHKGYDNFQNILELASSMVPWIENVYVAGSSAGCYGAVLNYVAAKSAWPDAKVHLIADSCEATPGFLNSKPSWNLVQPSGSSCPNCASGEFNSILPALSEANPGSRFGSISYSVDDYLPYFLSTTMQSFATLIKQYFANITATATNMAKTFTVAGQAHGVLIHTRPGSATDAELASWLATLKDLGSTFQSQSV</sequence>
<dbReference type="PANTHER" id="PTHR21562">
    <property type="entry name" value="NOTUM-RELATED"/>
    <property type="match status" value="1"/>
</dbReference>
<dbReference type="Pfam" id="PF03283">
    <property type="entry name" value="PAE"/>
    <property type="match status" value="1"/>
</dbReference>
<evidence type="ECO:0008006" key="4">
    <source>
        <dbReference type="Google" id="ProtNLM"/>
    </source>
</evidence>